<keyword evidence="2" id="KW-0812">Transmembrane</keyword>
<protein>
    <recommendedName>
        <fullName evidence="4">Reverse transcriptase domain-containing protein</fullName>
    </recommendedName>
</protein>
<feature type="transmembrane region" description="Helical" evidence="2">
    <location>
        <begin position="30"/>
        <end position="48"/>
    </location>
</feature>
<organism evidence="5 6">
    <name type="scientific">Oryzias latipes</name>
    <name type="common">Japanese rice fish</name>
    <name type="synonym">Japanese killifish</name>
    <dbReference type="NCBI Taxonomy" id="8090"/>
    <lineage>
        <taxon>Eukaryota</taxon>
        <taxon>Metazoa</taxon>
        <taxon>Chordata</taxon>
        <taxon>Craniata</taxon>
        <taxon>Vertebrata</taxon>
        <taxon>Euteleostomi</taxon>
        <taxon>Actinopterygii</taxon>
        <taxon>Neopterygii</taxon>
        <taxon>Teleostei</taxon>
        <taxon>Neoteleostei</taxon>
        <taxon>Acanthomorphata</taxon>
        <taxon>Ovalentaria</taxon>
        <taxon>Atherinomorphae</taxon>
        <taxon>Beloniformes</taxon>
        <taxon>Adrianichthyidae</taxon>
        <taxon>Oryziinae</taxon>
        <taxon>Oryzias</taxon>
    </lineage>
</organism>
<keyword evidence="3" id="KW-0732">Signal</keyword>
<proteinExistence type="predicted"/>
<dbReference type="GO" id="GO:0008168">
    <property type="term" value="F:methyltransferase activity"/>
    <property type="evidence" value="ECO:0007669"/>
    <property type="project" value="InterPro"/>
</dbReference>
<name>A0A3B3IJJ9_ORYLA</name>
<accession>A0A3B3IJJ9</accession>
<dbReference type="PANTHER" id="PTHR47510:SF3">
    <property type="entry name" value="ENDO_EXONUCLEASE_PHOSPHATASE DOMAIN-CONTAINING PROTEIN"/>
    <property type="match status" value="1"/>
</dbReference>
<dbReference type="Bgee" id="ENSORLG00000023647">
    <property type="expression patterns" value="Expressed in intestine and 3 other cell types or tissues"/>
</dbReference>
<dbReference type="AlphaFoldDB" id="A0A3B3IJJ9"/>
<evidence type="ECO:0000313" key="6">
    <source>
        <dbReference type="Proteomes" id="UP000001038"/>
    </source>
</evidence>
<feature type="chain" id="PRO_5017189512" description="Reverse transcriptase domain-containing protein" evidence="3">
    <location>
        <begin position="20"/>
        <end position="1007"/>
    </location>
</feature>
<dbReference type="Ensembl" id="ENSORLT00000035598.1">
    <property type="protein sequence ID" value="ENSORLP00000044338.1"/>
    <property type="gene ID" value="ENSORLG00000023647.1"/>
</dbReference>
<dbReference type="GeneTree" id="ENSGT01120000271821"/>
<dbReference type="CDD" id="cd01650">
    <property type="entry name" value="RT_nLTR_like"/>
    <property type="match status" value="1"/>
</dbReference>
<reference evidence="5 6" key="1">
    <citation type="journal article" date="2007" name="Nature">
        <title>The medaka draft genome and insights into vertebrate genome evolution.</title>
        <authorList>
            <person name="Kasahara M."/>
            <person name="Naruse K."/>
            <person name="Sasaki S."/>
            <person name="Nakatani Y."/>
            <person name="Qu W."/>
            <person name="Ahsan B."/>
            <person name="Yamada T."/>
            <person name="Nagayasu Y."/>
            <person name="Doi K."/>
            <person name="Kasai Y."/>
            <person name="Jindo T."/>
            <person name="Kobayashi D."/>
            <person name="Shimada A."/>
            <person name="Toyoda A."/>
            <person name="Kuroki Y."/>
            <person name="Fujiyama A."/>
            <person name="Sasaki T."/>
            <person name="Shimizu A."/>
            <person name="Asakawa S."/>
            <person name="Shimizu N."/>
            <person name="Hashimoto S."/>
            <person name="Yang J."/>
            <person name="Lee Y."/>
            <person name="Matsushima K."/>
            <person name="Sugano S."/>
            <person name="Sakaizumi M."/>
            <person name="Narita T."/>
            <person name="Ohishi K."/>
            <person name="Haga S."/>
            <person name="Ohta F."/>
            <person name="Nomoto H."/>
            <person name="Nogata K."/>
            <person name="Morishita T."/>
            <person name="Endo T."/>
            <person name="Shin-I T."/>
            <person name="Takeda H."/>
            <person name="Morishita S."/>
            <person name="Kohara Y."/>
        </authorList>
    </citation>
    <scope>NUCLEOTIDE SEQUENCE [LARGE SCALE GENOMIC DNA]</scope>
    <source>
        <strain evidence="5 6">Hd-rR</strain>
    </source>
</reference>
<dbReference type="SUPFAM" id="SSF56672">
    <property type="entry name" value="DNA/RNA polymerases"/>
    <property type="match status" value="1"/>
</dbReference>
<feature type="signal peptide" evidence="3">
    <location>
        <begin position="1"/>
        <end position="19"/>
    </location>
</feature>
<dbReference type="Proteomes" id="UP000001038">
    <property type="component" value="Chromosome 6"/>
</dbReference>
<sequence length="1007" mass="113797">MLCCCFYILLLLLVTKMAAARAHAAAQRSLFLFVFFMFLLVLQTLEAFTQYSKTELLQISWNCQFNTPPKSDFIPPEIQRTATALTIPPLWPRRRRRYRKQKRGRRSGARARLHANPHRPALPSLFLANVRSLANKLDEFRLRIVSRRMDSCVAIITETWLDNNTPNAAVELADRSLFRADRTADSGKGRGGGLALYIHNSWCAATHIIGTHCTPDLEYLAVKCRPFRTAREFCSILIIAVYIPTQANAKLALEELYCLISRQMNSNSEAAVIVAGDFNHVELKAVLPKFQKFIHFPTRDNNTLDQVYCNIPGAYKAAAAPHLGMSDHISVELTPTYRPLICRTKPTIKTVQVWTEEASSALQDCFELTDWEVFKDGSDLEAYTTSVLSYVQFCTDAVLPTKSIKVYPNQKPWFDGTVRSLLKARDAAYRSGDRLAYSRARTELRRGINQAKRRHRQRVEQHFANNNPREMWRGIRTITDHRSSMQQTTHDPTLPDTLNTFFARFETPGSSRDPGPLLQLEEQSQPLVLQLHQVSSTLRRIDTSKAAGPDKVSGRVLKLCAHQLAGVLLDIFNWSLQLTSVPVCLKSSIIVPVPKKSSVSCLNDYRPVALTPVIMKCFERIILNHIKDIIPATLDSHQFAYRENRSTEDAVSLALHATLSHLEHPDTYVRMLFVDFSSAFNTVIPDKLTLKLHNLGLPASLCLWIKDFLTNRPQVVRIGDSTSSTLILSTGTPQGCVLSPALFTLFTHDCSAIHSTNLVLKFADDTTVVGLISNNDETHYREEVQHLTGWCADNNLILNTSKTKEIIVDFRRTRKVAHTPLLINGEEVERVDHIKFLGIHITSDLTWSLHTSHLVKKAQQRLFFLRKLKRTGLSSQLLGNFYKATIESILCLSATVWYGSCTAQDRKDLARVVKTAQEIVGGPLPQLDSVYDSRVRRKAGRIAADPTHPGHNLFVPLPSGKRYRSIRTHTNRLRNSFFPRAVRSIHPPPPHITQLGQRNRPLPPDLT</sequence>
<dbReference type="InterPro" id="IPR000477">
    <property type="entry name" value="RT_dom"/>
</dbReference>
<dbReference type="InterPro" id="IPR015095">
    <property type="entry name" value="AlkB_hom8_N"/>
</dbReference>
<dbReference type="PROSITE" id="PS50878">
    <property type="entry name" value="RT_POL"/>
    <property type="match status" value="1"/>
</dbReference>
<keyword evidence="6" id="KW-1185">Reference proteome</keyword>
<dbReference type="Gene3D" id="3.60.10.10">
    <property type="entry name" value="Endonuclease/exonuclease/phosphatase"/>
    <property type="match status" value="1"/>
</dbReference>
<dbReference type="GO" id="GO:0016706">
    <property type="term" value="F:2-oxoglutarate-dependent dioxygenase activity"/>
    <property type="evidence" value="ECO:0007669"/>
    <property type="project" value="InterPro"/>
</dbReference>
<dbReference type="Pfam" id="PF09004">
    <property type="entry name" value="ALKBH8_N"/>
    <property type="match status" value="1"/>
</dbReference>
<dbReference type="InterPro" id="IPR043502">
    <property type="entry name" value="DNA/RNA_pol_sf"/>
</dbReference>
<keyword evidence="2" id="KW-0472">Membrane</keyword>
<evidence type="ECO:0000256" key="2">
    <source>
        <dbReference type="SAM" id="Phobius"/>
    </source>
</evidence>
<feature type="domain" description="Reverse transcriptase" evidence="4">
    <location>
        <begin position="574"/>
        <end position="841"/>
    </location>
</feature>
<evidence type="ECO:0000256" key="3">
    <source>
        <dbReference type="SAM" id="SignalP"/>
    </source>
</evidence>
<dbReference type="InParanoid" id="A0A3B3IJJ9"/>
<keyword evidence="2" id="KW-1133">Transmembrane helix</keyword>
<evidence type="ECO:0000256" key="1">
    <source>
        <dbReference type="SAM" id="MobiDB-lite"/>
    </source>
</evidence>
<dbReference type="SUPFAM" id="SSF56219">
    <property type="entry name" value="DNase I-like"/>
    <property type="match status" value="1"/>
</dbReference>
<evidence type="ECO:0000259" key="4">
    <source>
        <dbReference type="PROSITE" id="PS50878"/>
    </source>
</evidence>
<reference evidence="5" key="3">
    <citation type="submission" date="2025-09" db="UniProtKB">
        <authorList>
            <consortium name="Ensembl"/>
        </authorList>
    </citation>
    <scope>IDENTIFICATION</scope>
    <source>
        <strain evidence="5">Hd-rR</strain>
    </source>
</reference>
<dbReference type="Pfam" id="PF00078">
    <property type="entry name" value="RVT_1"/>
    <property type="match status" value="1"/>
</dbReference>
<dbReference type="PANTHER" id="PTHR47510">
    <property type="entry name" value="REVERSE TRANSCRIPTASE DOMAIN-CONTAINING PROTEIN"/>
    <property type="match status" value="1"/>
</dbReference>
<dbReference type="InterPro" id="IPR036691">
    <property type="entry name" value="Endo/exonu/phosph_ase_sf"/>
</dbReference>
<feature type="region of interest" description="Disordered" evidence="1">
    <location>
        <begin position="981"/>
        <end position="1007"/>
    </location>
</feature>
<evidence type="ECO:0000313" key="5">
    <source>
        <dbReference type="Ensembl" id="ENSORLP00000044338.1"/>
    </source>
</evidence>
<reference evidence="5" key="2">
    <citation type="submission" date="2025-08" db="UniProtKB">
        <authorList>
            <consortium name="Ensembl"/>
        </authorList>
    </citation>
    <scope>IDENTIFICATION</scope>
    <source>
        <strain evidence="5">Hd-rR</strain>
    </source>
</reference>